<evidence type="ECO:0000259" key="3">
    <source>
        <dbReference type="SMART" id="SM00388"/>
    </source>
</evidence>
<organism evidence="4 5">
    <name type="scientific">Novosphingobium fuchskuhlense</name>
    <dbReference type="NCBI Taxonomy" id="1117702"/>
    <lineage>
        <taxon>Bacteria</taxon>
        <taxon>Pseudomonadati</taxon>
        <taxon>Pseudomonadota</taxon>
        <taxon>Alphaproteobacteria</taxon>
        <taxon>Sphingomonadales</taxon>
        <taxon>Sphingomonadaceae</taxon>
        <taxon>Novosphingobium</taxon>
    </lineage>
</organism>
<dbReference type="EMBL" id="LLZS01000005">
    <property type="protein sequence ID" value="KUR71973.1"/>
    <property type="molecule type" value="Genomic_DNA"/>
</dbReference>
<dbReference type="SMART" id="SM00388">
    <property type="entry name" value="HisKA"/>
    <property type="match status" value="1"/>
</dbReference>
<dbReference type="SUPFAM" id="SSF47384">
    <property type="entry name" value="Homodimeric domain of signal transducing histidine kinase"/>
    <property type="match status" value="1"/>
</dbReference>
<sequence length="589" mass="61219">MIVDDRLETVLRTVAAGPSAVATQMRQLLDLLGRTPAERWTTAHVAALARLDSLVAMLGEGASASLIAASALRSPILLEHFAEAGPKVALAAITSARLSERQWLQLIPDLPVQARGFLRHRRDLGPDVEALLARFGITDFALPLPPGFEEVAPAAGELVPLPQTGTLLQPDEPATRPEPVPAGDGISAIIARIEAFRRARDTAPGTPGNGARPLGTGQTRLPFADEPLPTPPAITAIDLTIDAEGTVVAADGAVAAMFVGLRPFAGDPDAPVACDPATLGAARARLPVIGGRIELEGPGVAAGVWRIDAVPGFAAETGHFQGWHARLRRPPARPASEAPAANDDTAARSTDRLRQMLHELRTPINAIQGFAELIQQQMLGPTPHQYRSLAAGIASDAARMLAGFEDVERLAMLETAAAAQPVPAETASDITALLTRLINQLEPLLAPREAVLAHDLPDGPLPVAVPGEELERTLWRLLSLVASAAAPGERIALSLRVGTGPLGLGVRLTLPLPAALAEPGETAPLSADSFAGPGGMLGSAFALRLCAAEVRAAGGLFQREGARLDVTLPLLTATRHPPSQRGVAAGQGG</sequence>
<evidence type="ECO:0000313" key="4">
    <source>
        <dbReference type="EMBL" id="KUR71973.1"/>
    </source>
</evidence>
<dbReference type="Pfam" id="PF00512">
    <property type="entry name" value="HisKA"/>
    <property type="match status" value="1"/>
</dbReference>
<reference evidence="4 5" key="1">
    <citation type="submission" date="2015-10" db="EMBL/GenBank/DDBJ databases">
        <title>Draft genome sequence of Novosphingobium fuchskuhlense DSM 25065 isolated from a surface water sample of the southwest basin of Lake Grosse Fuchskuhle.</title>
        <authorList>
            <person name="Ruckert C."/>
            <person name="Winkler A."/>
            <person name="Glaeser J."/>
            <person name="Grossart H.-P."/>
            <person name="Kalinowski J."/>
            <person name="Glaeser S."/>
        </authorList>
    </citation>
    <scope>NUCLEOTIDE SEQUENCE [LARGE SCALE GENOMIC DNA]</scope>
    <source>
        <strain evidence="4 5">FNE08-7</strain>
    </source>
</reference>
<accession>A0A124JV69</accession>
<keyword evidence="5" id="KW-1185">Reference proteome</keyword>
<evidence type="ECO:0000313" key="5">
    <source>
        <dbReference type="Proteomes" id="UP000058012"/>
    </source>
</evidence>
<evidence type="ECO:0000256" key="2">
    <source>
        <dbReference type="ARBA" id="ARBA00012438"/>
    </source>
</evidence>
<dbReference type="RefSeq" id="WP_067908202.1">
    <property type="nucleotide sequence ID" value="NZ_KQ954244.1"/>
</dbReference>
<evidence type="ECO:0000256" key="1">
    <source>
        <dbReference type="ARBA" id="ARBA00000085"/>
    </source>
</evidence>
<dbReference type="InterPro" id="IPR036097">
    <property type="entry name" value="HisK_dim/P_sf"/>
</dbReference>
<dbReference type="OrthoDB" id="9813151at2"/>
<dbReference type="AlphaFoldDB" id="A0A124JV69"/>
<feature type="domain" description="Signal transduction histidine kinase dimerisation/phosphoacceptor" evidence="3">
    <location>
        <begin position="348"/>
        <end position="416"/>
    </location>
</feature>
<dbReference type="Proteomes" id="UP000058012">
    <property type="component" value="Unassembled WGS sequence"/>
</dbReference>
<proteinExistence type="predicted"/>
<dbReference type="STRING" id="1117702.AQZ52_07985"/>
<comment type="caution">
    <text evidence="4">The sequence shown here is derived from an EMBL/GenBank/DDBJ whole genome shotgun (WGS) entry which is preliminary data.</text>
</comment>
<gene>
    <name evidence="4" type="ORF">AQZ52_07985</name>
</gene>
<protein>
    <recommendedName>
        <fullName evidence="2">histidine kinase</fullName>
        <ecNumber evidence="2">2.7.13.3</ecNumber>
    </recommendedName>
</protein>
<dbReference type="Gene3D" id="1.10.287.130">
    <property type="match status" value="1"/>
</dbReference>
<name>A0A124JV69_9SPHN</name>
<comment type="catalytic activity">
    <reaction evidence="1">
        <text>ATP + protein L-histidine = ADP + protein N-phospho-L-histidine.</text>
        <dbReference type="EC" id="2.7.13.3"/>
    </reaction>
</comment>
<dbReference type="GO" id="GO:0000155">
    <property type="term" value="F:phosphorelay sensor kinase activity"/>
    <property type="evidence" value="ECO:0007669"/>
    <property type="project" value="InterPro"/>
</dbReference>
<dbReference type="CDD" id="cd00082">
    <property type="entry name" value="HisKA"/>
    <property type="match status" value="1"/>
</dbReference>
<dbReference type="EC" id="2.7.13.3" evidence="2"/>
<dbReference type="InterPro" id="IPR003661">
    <property type="entry name" value="HisK_dim/P_dom"/>
</dbReference>